<evidence type="ECO:0000256" key="1">
    <source>
        <dbReference type="ARBA" id="ARBA00006328"/>
    </source>
</evidence>
<proteinExistence type="inferred from homology"/>
<sequence length="346" mass="38176">MSLEEKTILVIGGTGAQGSAVIKALAQGGKYKIRAITRSTQSNEAKALAELPNVTTFQGNPYDEADLQKAYKGVQLAFANTNGFAIGEKAEIYWGIRMYELAVQNGLEHFVWAGVDYGSKLGGFAPKYRCGHLDGKNKVTEYLKSQPTSPVAWSVLSSCPYIEMLSESWRPKKDKTGNYVFAAPLGNGASPMIHLHDLGLYARWIFDRPEESSGFNLEVATAHVDLEGLVQTFQKVTGKAATAVRVTPEEYFAGSYEGIDPDQQLGYAVDGSDGTLQTAGQNFTGFFNVWRDNLAKRDYTLLDKILPTRVRTLEEWMRKTDYTGDYKPVLIDVSRGNLPTKVGRPF</sequence>
<dbReference type="CDD" id="cd05251">
    <property type="entry name" value="NmrA_like_SDR_a"/>
    <property type="match status" value="1"/>
</dbReference>
<dbReference type="Proteomes" id="UP000028045">
    <property type="component" value="Unassembled WGS sequence"/>
</dbReference>
<keyword evidence="2" id="KW-0521">NADP</keyword>
<gene>
    <name evidence="4" type="ORF">S7711_06150</name>
</gene>
<accession>A0A084B699</accession>
<dbReference type="Gene3D" id="3.90.25.10">
    <property type="entry name" value="UDP-galactose 4-epimerase, domain 1"/>
    <property type="match status" value="1"/>
</dbReference>
<dbReference type="GO" id="GO:0005634">
    <property type="term" value="C:nucleus"/>
    <property type="evidence" value="ECO:0007669"/>
    <property type="project" value="TreeGrafter"/>
</dbReference>
<dbReference type="InterPro" id="IPR051164">
    <property type="entry name" value="NmrA-like_oxidored"/>
</dbReference>
<dbReference type="InterPro" id="IPR008030">
    <property type="entry name" value="NmrA-like"/>
</dbReference>
<dbReference type="Gene3D" id="3.40.50.720">
    <property type="entry name" value="NAD(P)-binding Rossmann-like Domain"/>
    <property type="match status" value="1"/>
</dbReference>
<dbReference type="EMBL" id="KL647935">
    <property type="protein sequence ID" value="KEY73078.1"/>
    <property type="molecule type" value="Genomic_DNA"/>
</dbReference>
<dbReference type="PANTHER" id="PTHR42748:SF14">
    <property type="entry name" value="SNOAL-LIKE DOMAIN-CONTAINING PROTEIN"/>
    <property type="match status" value="1"/>
</dbReference>
<dbReference type="OrthoDB" id="300709at2759"/>
<dbReference type="SUPFAM" id="SSF51735">
    <property type="entry name" value="NAD(P)-binding Rossmann-fold domains"/>
    <property type="match status" value="1"/>
</dbReference>
<evidence type="ECO:0000313" key="5">
    <source>
        <dbReference type="Proteomes" id="UP000028045"/>
    </source>
</evidence>
<dbReference type="AlphaFoldDB" id="A0A084B699"/>
<name>A0A084B699_STACB</name>
<dbReference type="PANTHER" id="PTHR42748">
    <property type="entry name" value="NITROGEN METABOLITE REPRESSION PROTEIN NMRA FAMILY MEMBER"/>
    <property type="match status" value="1"/>
</dbReference>
<keyword evidence="5" id="KW-1185">Reference proteome</keyword>
<evidence type="ECO:0000256" key="2">
    <source>
        <dbReference type="ARBA" id="ARBA00022857"/>
    </source>
</evidence>
<dbReference type="Pfam" id="PF05368">
    <property type="entry name" value="NmrA"/>
    <property type="match status" value="1"/>
</dbReference>
<organism evidence="4 5">
    <name type="scientific">Stachybotrys chartarum (strain CBS 109288 / IBT 7711)</name>
    <name type="common">Toxic black mold</name>
    <name type="synonym">Stilbospora chartarum</name>
    <dbReference type="NCBI Taxonomy" id="1280523"/>
    <lineage>
        <taxon>Eukaryota</taxon>
        <taxon>Fungi</taxon>
        <taxon>Dikarya</taxon>
        <taxon>Ascomycota</taxon>
        <taxon>Pezizomycotina</taxon>
        <taxon>Sordariomycetes</taxon>
        <taxon>Hypocreomycetidae</taxon>
        <taxon>Hypocreales</taxon>
        <taxon>Stachybotryaceae</taxon>
        <taxon>Stachybotrys</taxon>
    </lineage>
</organism>
<comment type="similarity">
    <text evidence="1">Belongs to the NmrA-type oxidoreductase family.</text>
</comment>
<evidence type="ECO:0000313" key="4">
    <source>
        <dbReference type="EMBL" id="KEY73078.1"/>
    </source>
</evidence>
<protein>
    <recommendedName>
        <fullName evidence="3">NmrA-like domain-containing protein</fullName>
    </recommendedName>
</protein>
<reference evidence="4 5" key="1">
    <citation type="journal article" date="2014" name="BMC Genomics">
        <title>Comparative genome sequencing reveals chemotype-specific gene clusters in the toxigenic black mold Stachybotrys.</title>
        <authorList>
            <person name="Semeiks J."/>
            <person name="Borek D."/>
            <person name="Otwinowski Z."/>
            <person name="Grishin N.V."/>
        </authorList>
    </citation>
    <scope>NUCLEOTIDE SEQUENCE [LARGE SCALE GENOMIC DNA]</scope>
    <source>
        <strain evidence="5">CBS 109288 / IBT 7711</strain>
    </source>
</reference>
<feature type="domain" description="NmrA-like" evidence="3">
    <location>
        <begin position="5"/>
        <end position="252"/>
    </location>
</feature>
<dbReference type="HOGENOM" id="CLU_007383_8_0_1"/>
<evidence type="ECO:0000259" key="3">
    <source>
        <dbReference type="Pfam" id="PF05368"/>
    </source>
</evidence>
<dbReference type="InterPro" id="IPR036291">
    <property type="entry name" value="NAD(P)-bd_dom_sf"/>
</dbReference>